<keyword evidence="3" id="KW-1185">Reference proteome</keyword>
<accession>A0A1R4HG33</accession>
<proteinExistence type="predicted"/>
<name>A0A1R4HG33_9GAMM</name>
<sequence length="165" mass="19509">MKTLYMLILIVQFVLGLLYANAGEWGMHKYILHGLGKNRHSFWAYHWYEHHAVCAKHAMLDPGYQTINLSTWNTQSKELVVLAGIVIMHVPMGWFYPIFVSAVYVSLALYYYKHRKAHLDPVWARTHLRWHYEHHLGSNYSANWCVTWPWCDYLLGTRVKNTTVE</sequence>
<gene>
    <name evidence="2" type="ORF">CRENPOLYSF1_660001</name>
</gene>
<evidence type="ECO:0000256" key="1">
    <source>
        <dbReference type="SAM" id="Phobius"/>
    </source>
</evidence>
<dbReference type="EMBL" id="FUKI01000144">
    <property type="protein sequence ID" value="SJM95177.1"/>
    <property type="molecule type" value="Genomic_DNA"/>
</dbReference>
<protein>
    <recommendedName>
        <fullName evidence="4">Fatty acid hydroxylase domain-containing protein</fullName>
    </recommendedName>
</protein>
<keyword evidence="1" id="KW-0812">Transmembrane</keyword>
<feature type="transmembrane region" description="Helical" evidence="1">
    <location>
        <begin position="94"/>
        <end position="112"/>
    </location>
</feature>
<dbReference type="Proteomes" id="UP000195667">
    <property type="component" value="Unassembled WGS sequence"/>
</dbReference>
<evidence type="ECO:0008006" key="4">
    <source>
        <dbReference type="Google" id="ProtNLM"/>
    </source>
</evidence>
<keyword evidence="1" id="KW-1133">Transmembrane helix</keyword>
<keyword evidence="1" id="KW-0472">Membrane</keyword>
<reference evidence="3" key="1">
    <citation type="submission" date="2017-02" db="EMBL/GenBank/DDBJ databases">
        <authorList>
            <person name="Daims H."/>
        </authorList>
    </citation>
    <scope>NUCLEOTIDE SEQUENCE [LARGE SCALE GENOMIC DNA]</scope>
</reference>
<evidence type="ECO:0000313" key="2">
    <source>
        <dbReference type="EMBL" id="SJM95177.1"/>
    </source>
</evidence>
<organism evidence="2 3">
    <name type="scientific">Crenothrix polyspora</name>
    <dbReference type="NCBI Taxonomy" id="360316"/>
    <lineage>
        <taxon>Bacteria</taxon>
        <taxon>Pseudomonadati</taxon>
        <taxon>Pseudomonadota</taxon>
        <taxon>Gammaproteobacteria</taxon>
        <taxon>Methylococcales</taxon>
        <taxon>Crenotrichaceae</taxon>
        <taxon>Crenothrix</taxon>
    </lineage>
</organism>
<dbReference type="AlphaFoldDB" id="A0A1R4HG33"/>
<evidence type="ECO:0000313" key="3">
    <source>
        <dbReference type="Proteomes" id="UP000195667"/>
    </source>
</evidence>